<evidence type="ECO:0000256" key="11">
    <source>
        <dbReference type="ARBA" id="ARBA00023136"/>
    </source>
</evidence>
<keyword evidence="6" id="KW-1000">Mitochondrion outer membrane</keyword>
<name>A0A7R8WNW0_9CRUS</name>
<evidence type="ECO:0000256" key="10">
    <source>
        <dbReference type="ARBA" id="ARBA00023128"/>
    </source>
</evidence>
<accession>A0A7R8WNW0</accession>
<keyword evidence="8" id="KW-1133">Transmembrane helix</keyword>
<dbReference type="InterPro" id="IPR005683">
    <property type="entry name" value="Tom22"/>
</dbReference>
<keyword evidence="12" id="KW-0675">Receptor</keyword>
<sequence length="150" mass="16065">MAEEASEASGAGDASNSKAIVSSEEDKVRPLSEEVDDAEDDEDLEETLYERFIGLGEMFPESVRSRFFSLLSFSAASTKSLYTFTRAATFASFTSALILFMPVAFELERAQLEDMQKKQMLLGPAAGLGPMPPGGPLPKGLVGGPPLPPK</sequence>
<evidence type="ECO:0000256" key="1">
    <source>
        <dbReference type="ARBA" id="ARBA00004572"/>
    </source>
</evidence>
<keyword evidence="5" id="KW-0812">Transmembrane</keyword>
<keyword evidence="7" id="KW-0653">Protein transport</keyword>
<protein>
    <recommendedName>
        <fullName evidence="3">Mitochondrial import receptor subunit TOM22 homolog</fullName>
    </recommendedName>
</protein>
<organism evidence="14">
    <name type="scientific">Cyprideis torosa</name>
    <dbReference type="NCBI Taxonomy" id="163714"/>
    <lineage>
        <taxon>Eukaryota</taxon>
        <taxon>Metazoa</taxon>
        <taxon>Ecdysozoa</taxon>
        <taxon>Arthropoda</taxon>
        <taxon>Crustacea</taxon>
        <taxon>Oligostraca</taxon>
        <taxon>Ostracoda</taxon>
        <taxon>Podocopa</taxon>
        <taxon>Podocopida</taxon>
        <taxon>Cytherocopina</taxon>
        <taxon>Cytheroidea</taxon>
        <taxon>Cytherideidae</taxon>
        <taxon>Cyprideis</taxon>
    </lineage>
</organism>
<keyword evidence="4" id="KW-0813">Transport</keyword>
<evidence type="ECO:0000256" key="13">
    <source>
        <dbReference type="SAM" id="MobiDB-lite"/>
    </source>
</evidence>
<dbReference type="EMBL" id="OB672160">
    <property type="protein sequence ID" value="CAD7235310.1"/>
    <property type="molecule type" value="Genomic_DNA"/>
</dbReference>
<evidence type="ECO:0000256" key="5">
    <source>
        <dbReference type="ARBA" id="ARBA00022692"/>
    </source>
</evidence>
<evidence type="ECO:0000256" key="12">
    <source>
        <dbReference type="ARBA" id="ARBA00023170"/>
    </source>
</evidence>
<dbReference type="PANTHER" id="PTHR12504">
    <property type="entry name" value="MITOCHONDRIAL IMPORT RECEPTOR SUBUNIT TOM22"/>
    <property type="match status" value="1"/>
</dbReference>
<keyword evidence="11" id="KW-0472">Membrane</keyword>
<evidence type="ECO:0000256" key="4">
    <source>
        <dbReference type="ARBA" id="ARBA00022448"/>
    </source>
</evidence>
<feature type="region of interest" description="Disordered" evidence="13">
    <location>
        <begin position="1"/>
        <end position="43"/>
    </location>
</feature>
<dbReference type="AlphaFoldDB" id="A0A7R8WNW0"/>
<dbReference type="GO" id="GO:0005741">
    <property type="term" value="C:mitochondrial outer membrane"/>
    <property type="evidence" value="ECO:0007669"/>
    <property type="project" value="UniProtKB-SubCell"/>
</dbReference>
<evidence type="ECO:0000256" key="9">
    <source>
        <dbReference type="ARBA" id="ARBA00023010"/>
    </source>
</evidence>
<feature type="region of interest" description="Disordered" evidence="13">
    <location>
        <begin position="123"/>
        <end position="150"/>
    </location>
</feature>
<dbReference type="Pfam" id="PF04281">
    <property type="entry name" value="Tom22"/>
    <property type="match status" value="1"/>
</dbReference>
<evidence type="ECO:0000256" key="8">
    <source>
        <dbReference type="ARBA" id="ARBA00022989"/>
    </source>
</evidence>
<evidence type="ECO:0000256" key="6">
    <source>
        <dbReference type="ARBA" id="ARBA00022787"/>
    </source>
</evidence>
<comment type="subcellular location">
    <subcellularLocation>
        <location evidence="1">Mitochondrion outer membrane</location>
        <topology evidence="1">Single-pass membrane protein</topology>
    </subcellularLocation>
</comment>
<comment type="similarity">
    <text evidence="2">Belongs to the Tom22 family.</text>
</comment>
<evidence type="ECO:0000256" key="2">
    <source>
        <dbReference type="ARBA" id="ARBA00009874"/>
    </source>
</evidence>
<evidence type="ECO:0000313" key="14">
    <source>
        <dbReference type="EMBL" id="CAD7235310.1"/>
    </source>
</evidence>
<feature type="compositionally biased region" description="Acidic residues" evidence="13">
    <location>
        <begin position="33"/>
        <end position="43"/>
    </location>
</feature>
<dbReference type="PANTHER" id="PTHR12504:SF0">
    <property type="entry name" value="MITOCHONDRIAL IMPORT RECEPTOR SUBUNIT TOM22 HOMOLOG"/>
    <property type="match status" value="1"/>
</dbReference>
<gene>
    <name evidence="14" type="ORF">CTOB1V02_LOCUS13125</name>
</gene>
<dbReference type="GO" id="GO:0006886">
    <property type="term" value="P:intracellular protein transport"/>
    <property type="evidence" value="ECO:0007669"/>
    <property type="project" value="InterPro"/>
</dbReference>
<dbReference type="CDD" id="cd22884">
    <property type="entry name" value="TOM22"/>
    <property type="match status" value="1"/>
</dbReference>
<keyword evidence="10" id="KW-0496">Mitochondrion</keyword>
<proteinExistence type="inferred from homology"/>
<keyword evidence="9" id="KW-0811">Translocation</keyword>
<evidence type="ECO:0000256" key="3">
    <source>
        <dbReference type="ARBA" id="ARBA00016229"/>
    </source>
</evidence>
<evidence type="ECO:0000256" key="7">
    <source>
        <dbReference type="ARBA" id="ARBA00022927"/>
    </source>
</evidence>
<reference evidence="14" key="1">
    <citation type="submission" date="2020-11" db="EMBL/GenBank/DDBJ databases">
        <authorList>
            <person name="Tran Van P."/>
        </authorList>
    </citation>
    <scope>NUCLEOTIDE SEQUENCE</scope>
</reference>